<dbReference type="InterPro" id="IPR013549">
    <property type="entry name" value="DUF1731"/>
</dbReference>
<dbReference type="CDD" id="cd05242">
    <property type="entry name" value="SDR_a8"/>
    <property type="match status" value="1"/>
</dbReference>
<sequence>MKVLMTGATGLIGSELCKFLFNKHKIIALTRNISKARRLLDSKIELVDSLDQVNFNELDVVINLAGEPIADKRWTEKQKARIMDSRILLTEALSARIRNCDTPPHTFISGSAIGYYGRQPATVKVGEDFDDPYPEFSHQLCKDWEAKANSAHNEATRVCIIRTGVVLSRHGGALKKMLPAFQFGMGGPMASGEQMMSWIHIDDMVQLILFLIKHQELSGVFNATAPAPVSNKEFAERLAITLRRPAMFTMPEFVLKALFGEMSELLIYGQRVLPRRALKANYRFRYPNLDEALQQIFH</sequence>
<organism evidence="4 5">
    <name type="scientific">Pseudoalteromonas rubra</name>
    <dbReference type="NCBI Taxonomy" id="43658"/>
    <lineage>
        <taxon>Bacteria</taxon>
        <taxon>Pseudomonadati</taxon>
        <taxon>Pseudomonadota</taxon>
        <taxon>Gammaproteobacteria</taxon>
        <taxon>Alteromonadales</taxon>
        <taxon>Pseudoalteromonadaceae</taxon>
        <taxon>Pseudoalteromonas</taxon>
    </lineage>
</organism>
<dbReference type="InterPro" id="IPR036291">
    <property type="entry name" value="NAD(P)-bd_dom_sf"/>
</dbReference>
<name>A0A0L0EX89_9GAMM</name>
<dbReference type="PANTHER" id="PTHR11092">
    <property type="entry name" value="SUGAR NUCLEOTIDE EPIMERASE RELATED"/>
    <property type="match status" value="1"/>
</dbReference>
<dbReference type="OrthoDB" id="9801773at2"/>
<dbReference type="InterPro" id="IPR001509">
    <property type="entry name" value="Epimerase_deHydtase"/>
</dbReference>
<evidence type="ECO:0000259" key="2">
    <source>
        <dbReference type="Pfam" id="PF01370"/>
    </source>
</evidence>
<dbReference type="Pfam" id="PF01370">
    <property type="entry name" value="Epimerase"/>
    <property type="match status" value="1"/>
</dbReference>
<dbReference type="SUPFAM" id="SSF51735">
    <property type="entry name" value="NAD(P)-binding Rossmann-fold domains"/>
    <property type="match status" value="1"/>
</dbReference>
<comment type="caution">
    <text evidence="4">The sequence shown here is derived from an EMBL/GenBank/DDBJ whole genome shotgun (WGS) entry which is preliminary data.</text>
</comment>
<proteinExistence type="inferred from homology"/>
<gene>
    <name evidence="4" type="ORF">AC626_01105</name>
</gene>
<evidence type="ECO:0000259" key="3">
    <source>
        <dbReference type="Pfam" id="PF08338"/>
    </source>
</evidence>
<protein>
    <submittedName>
        <fullName evidence="4">Epimerase</fullName>
    </submittedName>
</protein>
<accession>A0A0L0EX89</accession>
<dbReference type="Gene3D" id="3.40.50.720">
    <property type="entry name" value="NAD(P)-binding Rossmann-like Domain"/>
    <property type="match status" value="1"/>
</dbReference>
<dbReference type="Pfam" id="PF08338">
    <property type="entry name" value="DUF1731"/>
    <property type="match status" value="1"/>
</dbReference>
<evidence type="ECO:0000313" key="4">
    <source>
        <dbReference type="EMBL" id="KNC69045.1"/>
    </source>
</evidence>
<feature type="domain" description="NAD-dependent epimerase/dehydratase" evidence="2">
    <location>
        <begin position="3"/>
        <end position="222"/>
    </location>
</feature>
<dbReference type="PANTHER" id="PTHR11092:SF0">
    <property type="entry name" value="EPIMERASE FAMILY PROTEIN SDR39U1"/>
    <property type="match status" value="1"/>
</dbReference>
<evidence type="ECO:0000256" key="1">
    <source>
        <dbReference type="ARBA" id="ARBA00009353"/>
    </source>
</evidence>
<evidence type="ECO:0000313" key="5">
    <source>
        <dbReference type="Proteomes" id="UP000036850"/>
    </source>
</evidence>
<dbReference type="AlphaFoldDB" id="A0A0L0EX89"/>
<dbReference type="PATRIC" id="fig|43658.6.peg.4244"/>
<dbReference type="Proteomes" id="UP000036850">
    <property type="component" value="Unassembled WGS sequence"/>
</dbReference>
<dbReference type="NCBIfam" id="TIGR01777">
    <property type="entry name" value="yfcH"/>
    <property type="match status" value="1"/>
</dbReference>
<comment type="similarity">
    <text evidence="1">Belongs to the NAD(P)-dependent epimerase/dehydratase family. SDR39U1 subfamily.</text>
</comment>
<dbReference type="EMBL" id="LFZX01000004">
    <property type="protein sequence ID" value="KNC69045.1"/>
    <property type="molecule type" value="Genomic_DNA"/>
</dbReference>
<feature type="domain" description="DUF1731" evidence="3">
    <location>
        <begin position="250"/>
        <end position="296"/>
    </location>
</feature>
<reference evidence="5" key="1">
    <citation type="submission" date="2015-07" db="EMBL/GenBank/DDBJ databases">
        <title>Draft genome sequence of a Pseudoalteromonas rubra strain, OCN096, isolated from Kaneohe Bay, Oahu, Hawaii.</title>
        <authorList>
            <person name="Beurmann S."/>
            <person name="Ushijima B."/>
            <person name="Belcaid M."/>
            <person name="Callahan S.M."/>
            <person name="Aeby G.S."/>
        </authorList>
    </citation>
    <scope>NUCLEOTIDE SEQUENCE [LARGE SCALE GENOMIC DNA]</scope>
    <source>
        <strain evidence="5">OCN096</strain>
    </source>
</reference>
<dbReference type="InterPro" id="IPR010099">
    <property type="entry name" value="SDR39U1"/>
</dbReference>